<gene>
    <name evidence="4" type="ORF">ACFPFU_14715</name>
</gene>
<dbReference type="Pfam" id="PF00440">
    <property type="entry name" value="TetR_N"/>
    <property type="match status" value="1"/>
</dbReference>
<evidence type="ECO:0000256" key="1">
    <source>
        <dbReference type="ARBA" id="ARBA00023125"/>
    </source>
</evidence>
<dbReference type="SUPFAM" id="SSF46689">
    <property type="entry name" value="Homeodomain-like"/>
    <property type="match status" value="1"/>
</dbReference>
<name>A0ABV9T2J9_9BACT</name>
<dbReference type="RefSeq" id="WP_377065530.1">
    <property type="nucleotide sequence ID" value="NZ_JBHSJJ010000008.1"/>
</dbReference>
<evidence type="ECO:0000259" key="3">
    <source>
        <dbReference type="PROSITE" id="PS50977"/>
    </source>
</evidence>
<sequence>MEHILNYIVVPVNSDIYIKDPLSSDLGKKIINQSLELIEDLGMESFTFKKLSEKVGSTEGAIYRYFENKHKLLLYLTTWYWGWLEHHLVFSISNLDDPHEKMKVIIQLLVEGPTYKENIYIDIETLRGIVTEESYKAFLTKEVDVENRNGYFKQFYKLSERITQIVRELNPNYKYPKTLVSTLLESTLLHAFFMKHMPMMTESGLKGTDKLSFYYDLVFKTIKDEN</sequence>
<protein>
    <submittedName>
        <fullName evidence="4">TetR/AcrR family transcriptional regulator</fullName>
    </submittedName>
</protein>
<dbReference type="InterPro" id="IPR009057">
    <property type="entry name" value="Homeodomain-like_sf"/>
</dbReference>
<keyword evidence="5" id="KW-1185">Reference proteome</keyword>
<dbReference type="EMBL" id="JBHSJJ010000008">
    <property type="protein sequence ID" value="MFC4872947.1"/>
    <property type="molecule type" value="Genomic_DNA"/>
</dbReference>
<feature type="domain" description="HTH tetR-type" evidence="3">
    <location>
        <begin position="24"/>
        <end position="84"/>
    </location>
</feature>
<evidence type="ECO:0000313" key="5">
    <source>
        <dbReference type="Proteomes" id="UP001595818"/>
    </source>
</evidence>
<dbReference type="PRINTS" id="PR00455">
    <property type="entry name" value="HTHTETR"/>
</dbReference>
<proteinExistence type="predicted"/>
<dbReference type="InterPro" id="IPR001647">
    <property type="entry name" value="HTH_TetR"/>
</dbReference>
<dbReference type="PROSITE" id="PS50977">
    <property type="entry name" value="HTH_TETR_2"/>
    <property type="match status" value="1"/>
</dbReference>
<evidence type="ECO:0000256" key="2">
    <source>
        <dbReference type="PROSITE-ProRule" id="PRU00335"/>
    </source>
</evidence>
<dbReference type="Gene3D" id="1.10.357.10">
    <property type="entry name" value="Tetracycline Repressor, domain 2"/>
    <property type="match status" value="1"/>
</dbReference>
<organism evidence="4 5">
    <name type="scientific">Negadavirga shengliensis</name>
    <dbReference type="NCBI Taxonomy" id="1389218"/>
    <lineage>
        <taxon>Bacteria</taxon>
        <taxon>Pseudomonadati</taxon>
        <taxon>Bacteroidota</taxon>
        <taxon>Cytophagia</taxon>
        <taxon>Cytophagales</taxon>
        <taxon>Cyclobacteriaceae</taxon>
        <taxon>Negadavirga</taxon>
    </lineage>
</organism>
<comment type="caution">
    <text evidence="4">The sequence shown here is derived from an EMBL/GenBank/DDBJ whole genome shotgun (WGS) entry which is preliminary data.</text>
</comment>
<keyword evidence="1 2" id="KW-0238">DNA-binding</keyword>
<reference evidence="5" key="1">
    <citation type="journal article" date="2019" name="Int. J. Syst. Evol. Microbiol.">
        <title>The Global Catalogue of Microorganisms (GCM) 10K type strain sequencing project: providing services to taxonomists for standard genome sequencing and annotation.</title>
        <authorList>
            <consortium name="The Broad Institute Genomics Platform"/>
            <consortium name="The Broad Institute Genome Sequencing Center for Infectious Disease"/>
            <person name="Wu L."/>
            <person name="Ma J."/>
        </authorList>
    </citation>
    <scope>NUCLEOTIDE SEQUENCE [LARGE SCALE GENOMIC DNA]</scope>
    <source>
        <strain evidence="5">CGMCC 4.7466</strain>
    </source>
</reference>
<evidence type="ECO:0000313" key="4">
    <source>
        <dbReference type="EMBL" id="MFC4872947.1"/>
    </source>
</evidence>
<feature type="DNA-binding region" description="H-T-H motif" evidence="2">
    <location>
        <begin position="47"/>
        <end position="66"/>
    </location>
</feature>
<accession>A0ABV9T2J9</accession>
<dbReference type="Proteomes" id="UP001595818">
    <property type="component" value="Unassembled WGS sequence"/>
</dbReference>